<feature type="compositionally biased region" description="Low complexity" evidence="1">
    <location>
        <begin position="17"/>
        <end position="30"/>
    </location>
</feature>
<accession>A0A420Y789</accession>
<evidence type="ECO:0000256" key="1">
    <source>
        <dbReference type="SAM" id="MobiDB-lite"/>
    </source>
</evidence>
<dbReference type="AlphaFoldDB" id="A0A420Y789"/>
<organism evidence="2 3">
    <name type="scientific">Coniochaeta pulveracea</name>
    <dbReference type="NCBI Taxonomy" id="177199"/>
    <lineage>
        <taxon>Eukaryota</taxon>
        <taxon>Fungi</taxon>
        <taxon>Dikarya</taxon>
        <taxon>Ascomycota</taxon>
        <taxon>Pezizomycotina</taxon>
        <taxon>Sordariomycetes</taxon>
        <taxon>Sordariomycetidae</taxon>
        <taxon>Coniochaetales</taxon>
        <taxon>Coniochaetaceae</taxon>
        <taxon>Coniochaeta</taxon>
    </lineage>
</organism>
<evidence type="ECO:0000313" key="3">
    <source>
        <dbReference type="Proteomes" id="UP000275385"/>
    </source>
</evidence>
<gene>
    <name evidence="2" type="ORF">DL546_004520</name>
</gene>
<dbReference type="Proteomes" id="UP000275385">
    <property type="component" value="Unassembled WGS sequence"/>
</dbReference>
<sequence>MARGGRKTAVSRSLGASLAPTPVSSTVPTPLSSAYPSTYASEVEWDSNSELMVASMASLDLGDMSMVTSNRKAKPVKAKPFPFLELPSELRCKIYDFHFGNVDEVLDLDPANYKNVHNKLRILRVCRTIYAEASHQFYSTHAVRIFPCHPGRFFKTKKPLLARLNRRQRSCLTSLELRLGPGWNRPPRGWVVNEALGLKDCVNVRHLTVFVECDPSDGVFNGFRRGEGFYEGFSRGLLSEVLAEMPHLDRVYFDAWSSVKKSGAMMQGLLEVVSCRGLKICWGRERGWTDQDDEPEVKILTLEDIMGMIAKDIPVMA</sequence>
<dbReference type="InterPro" id="IPR038883">
    <property type="entry name" value="AN11006-like"/>
</dbReference>
<reference evidence="2 3" key="1">
    <citation type="submission" date="2018-08" db="EMBL/GenBank/DDBJ databases">
        <title>Draft genome of the lignicolous fungus Coniochaeta pulveracea.</title>
        <authorList>
            <person name="Borstlap C.J."/>
            <person name="De Witt R.N."/>
            <person name="Botha A."/>
            <person name="Volschenk H."/>
        </authorList>
    </citation>
    <scope>NUCLEOTIDE SEQUENCE [LARGE SCALE GENOMIC DNA]</scope>
    <source>
        <strain evidence="2 3">CAB683</strain>
    </source>
</reference>
<dbReference type="OrthoDB" id="5372935at2759"/>
<dbReference type="PANTHER" id="PTHR42085:SF2">
    <property type="entry name" value="F-BOX DOMAIN-CONTAINING PROTEIN"/>
    <property type="match status" value="1"/>
</dbReference>
<evidence type="ECO:0008006" key="4">
    <source>
        <dbReference type="Google" id="ProtNLM"/>
    </source>
</evidence>
<protein>
    <recommendedName>
        <fullName evidence="4">F-box domain-containing protein</fullName>
    </recommendedName>
</protein>
<feature type="region of interest" description="Disordered" evidence="1">
    <location>
        <begin position="1"/>
        <end position="30"/>
    </location>
</feature>
<name>A0A420Y789_9PEZI</name>
<comment type="caution">
    <text evidence="2">The sequence shown here is derived from an EMBL/GenBank/DDBJ whole genome shotgun (WGS) entry which is preliminary data.</text>
</comment>
<evidence type="ECO:0000313" key="2">
    <source>
        <dbReference type="EMBL" id="RKU43723.1"/>
    </source>
</evidence>
<dbReference type="EMBL" id="QVQW01000039">
    <property type="protein sequence ID" value="RKU43723.1"/>
    <property type="molecule type" value="Genomic_DNA"/>
</dbReference>
<proteinExistence type="predicted"/>
<dbReference type="PANTHER" id="PTHR42085">
    <property type="entry name" value="F-BOX DOMAIN-CONTAINING PROTEIN"/>
    <property type="match status" value="1"/>
</dbReference>
<keyword evidence="3" id="KW-1185">Reference proteome</keyword>